<sequence>MKMTCEEKVKELGKYVVADPPPPHLDRTPSKPPVANLAYALNLNRRRPVVSLSVSNSD</sequence>
<gene>
    <name evidence="1" type="ORF">Csa_1G039870</name>
</gene>
<name>A0A0A0LQN6_CUCSA</name>
<keyword evidence="2" id="KW-1185">Reference proteome</keyword>
<protein>
    <submittedName>
        <fullName evidence="1">Uncharacterized protein</fullName>
    </submittedName>
</protein>
<dbReference type="Proteomes" id="UP000029981">
    <property type="component" value="Chromosome 1"/>
</dbReference>
<dbReference type="AlphaFoldDB" id="A0A0A0LQN6"/>
<reference evidence="1 2" key="2">
    <citation type="journal article" date="2009" name="PLoS ONE">
        <title>An integrated genetic and cytogenetic map of the cucumber genome.</title>
        <authorList>
            <person name="Ren Y."/>
            <person name="Zhang Z."/>
            <person name="Liu J."/>
            <person name="Staub J.E."/>
            <person name="Han Y."/>
            <person name="Cheng Z."/>
            <person name="Li X."/>
            <person name="Lu J."/>
            <person name="Miao H."/>
            <person name="Kang H."/>
            <person name="Xie B."/>
            <person name="Gu X."/>
            <person name="Wang X."/>
            <person name="Du Y."/>
            <person name="Jin W."/>
            <person name="Huang S."/>
        </authorList>
    </citation>
    <scope>NUCLEOTIDE SEQUENCE [LARGE SCALE GENOMIC DNA]</scope>
    <source>
        <strain evidence="2">cv. 9930</strain>
    </source>
</reference>
<reference evidence="1 2" key="1">
    <citation type="journal article" date="2009" name="Nat. Genet.">
        <title>The genome of the cucumber, Cucumis sativus L.</title>
        <authorList>
            <person name="Huang S."/>
            <person name="Li R."/>
            <person name="Zhang Z."/>
            <person name="Li L."/>
            <person name="Gu X."/>
            <person name="Fan W."/>
            <person name="Lucas W.J."/>
            <person name="Wang X."/>
            <person name="Xie B."/>
            <person name="Ni P."/>
            <person name="Ren Y."/>
            <person name="Zhu H."/>
            <person name="Li J."/>
            <person name="Lin K."/>
            <person name="Jin W."/>
            <person name="Fei Z."/>
            <person name="Li G."/>
            <person name="Staub J."/>
            <person name="Kilian A."/>
            <person name="van der Vossen E.A."/>
            <person name="Wu Y."/>
            <person name="Guo J."/>
            <person name="He J."/>
            <person name="Jia Z."/>
            <person name="Ren Y."/>
            <person name="Tian G."/>
            <person name="Lu Y."/>
            <person name="Ruan J."/>
            <person name="Qian W."/>
            <person name="Wang M."/>
            <person name="Huang Q."/>
            <person name="Li B."/>
            <person name="Xuan Z."/>
            <person name="Cao J."/>
            <person name="Asan"/>
            <person name="Wu Z."/>
            <person name="Zhang J."/>
            <person name="Cai Q."/>
            <person name="Bai Y."/>
            <person name="Zhao B."/>
            <person name="Han Y."/>
            <person name="Li Y."/>
            <person name="Li X."/>
            <person name="Wang S."/>
            <person name="Shi Q."/>
            <person name="Liu S."/>
            <person name="Cho W.K."/>
            <person name="Kim J.Y."/>
            <person name="Xu Y."/>
            <person name="Heller-Uszynska K."/>
            <person name="Miao H."/>
            <person name="Cheng Z."/>
            <person name="Zhang S."/>
            <person name="Wu J."/>
            <person name="Yang Y."/>
            <person name="Kang H."/>
            <person name="Li M."/>
            <person name="Liang H."/>
            <person name="Ren X."/>
            <person name="Shi Z."/>
            <person name="Wen M."/>
            <person name="Jian M."/>
            <person name="Yang H."/>
            <person name="Zhang G."/>
            <person name="Yang Z."/>
            <person name="Chen R."/>
            <person name="Liu S."/>
            <person name="Li J."/>
            <person name="Ma L."/>
            <person name="Liu H."/>
            <person name="Zhou Y."/>
            <person name="Zhao J."/>
            <person name="Fang X."/>
            <person name="Li G."/>
            <person name="Fang L."/>
            <person name="Li Y."/>
            <person name="Liu D."/>
            <person name="Zheng H."/>
            <person name="Zhang Y."/>
            <person name="Qin N."/>
            <person name="Li Z."/>
            <person name="Yang G."/>
            <person name="Yang S."/>
            <person name="Bolund L."/>
            <person name="Kristiansen K."/>
            <person name="Zheng H."/>
            <person name="Li S."/>
            <person name="Zhang X."/>
            <person name="Yang H."/>
            <person name="Wang J."/>
            <person name="Sun R."/>
            <person name="Zhang B."/>
            <person name="Jiang S."/>
            <person name="Wang J."/>
            <person name="Du Y."/>
            <person name="Li S."/>
        </authorList>
    </citation>
    <scope>NUCLEOTIDE SEQUENCE [LARGE SCALE GENOMIC DNA]</scope>
    <source>
        <strain evidence="2">cv. 9930</strain>
    </source>
</reference>
<reference evidence="1 2" key="3">
    <citation type="journal article" date="2010" name="BMC Genomics">
        <title>Transcriptome sequencing and comparative analysis of cucumber flowers with different sex types.</title>
        <authorList>
            <person name="Guo S."/>
            <person name="Zheng Y."/>
            <person name="Joung J.G."/>
            <person name="Liu S."/>
            <person name="Zhang Z."/>
            <person name="Crasta O.R."/>
            <person name="Sobral B.W."/>
            <person name="Xu Y."/>
            <person name="Huang S."/>
            <person name="Fei Z."/>
        </authorList>
    </citation>
    <scope>NUCLEOTIDE SEQUENCE [LARGE SCALE GENOMIC DNA]</scope>
    <source>
        <strain evidence="2">cv. 9930</strain>
    </source>
</reference>
<dbReference type="EMBL" id="CM002922">
    <property type="protein sequence ID" value="KGN64073.1"/>
    <property type="molecule type" value="Genomic_DNA"/>
</dbReference>
<dbReference type="Gramene" id="KGN64073">
    <property type="protein sequence ID" value="KGN64073"/>
    <property type="gene ID" value="Csa_1G039870"/>
</dbReference>
<evidence type="ECO:0000313" key="2">
    <source>
        <dbReference type="Proteomes" id="UP000029981"/>
    </source>
</evidence>
<organism evidence="1 2">
    <name type="scientific">Cucumis sativus</name>
    <name type="common">Cucumber</name>
    <dbReference type="NCBI Taxonomy" id="3659"/>
    <lineage>
        <taxon>Eukaryota</taxon>
        <taxon>Viridiplantae</taxon>
        <taxon>Streptophyta</taxon>
        <taxon>Embryophyta</taxon>
        <taxon>Tracheophyta</taxon>
        <taxon>Spermatophyta</taxon>
        <taxon>Magnoliopsida</taxon>
        <taxon>eudicotyledons</taxon>
        <taxon>Gunneridae</taxon>
        <taxon>Pentapetalae</taxon>
        <taxon>rosids</taxon>
        <taxon>fabids</taxon>
        <taxon>Cucurbitales</taxon>
        <taxon>Cucurbitaceae</taxon>
        <taxon>Benincaseae</taxon>
        <taxon>Cucumis</taxon>
    </lineage>
</organism>
<proteinExistence type="predicted"/>
<evidence type="ECO:0000313" key="1">
    <source>
        <dbReference type="EMBL" id="KGN64073.1"/>
    </source>
</evidence>
<accession>A0A0A0LQN6</accession>
<reference evidence="1 2" key="4">
    <citation type="journal article" date="2011" name="BMC Genomics">
        <title>RNA-Seq improves annotation of protein-coding genes in the cucumber genome.</title>
        <authorList>
            <person name="Li Z."/>
            <person name="Zhang Z."/>
            <person name="Yan P."/>
            <person name="Huang S."/>
            <person name="Fei Z."/>
            <person name="Lin K."/>
        </authorList>
    </citation>
    <scope>NUCLEOTIDE SEQUENCE [LARGE SCALE GENOMIC DNA]</scope>
    <source>
        <strain evidence="2">cv. 9930</strain>
    </source>
</reference>